<accession>A0A0E9XEJ3</accession>
<reference evidence="1" key="2">
    <citation type="journal article" date="2015" name="Fish Shellfish Immunol.">
        <title>Early steps in the European eel (Anguilla anguilla)-Vibrio vulnificus interaction in the gills: Role of the RtxA13 toxin.</title>
        <authorList>
            <person name="Callol A."/>
            <person name="Pajuelo D."/>
            <person name="Ebbesson L."/>
            <person name="Teles M."/>
            <person name="MacKenzie S."/>
            <person name="Amaro C."/>
        </authorList>
    </citation>
    <scope>NUCLEOTIDE SEQUENCE</scope>
</reference>
<protein>
    <submittedName>
        <fullName evidence="1">Uncharacterized protein</fullName>
    </submittedName>
</protein>
<evidence type="ECO:0000313" key="1">
    <source>
        <dbReference type="EMBL" id="JAI01060.1"/>
    </source>
</evidence>
<dbReference type="AlphaFoldDB" id="A0A0E9XEJ3"/>
<dbReference type="EMBL" id="GBXM01007518">
    <property type="protein sequence ID" value="JAI01060.1"/>
    <property type="molecule type" value="Transcribed_RNA"/>
</dbReference>
<proteinExistence type="predicted"/>
<reference evidence="1" key="1">
    <citation type="submission" date="2014-11" db="EMBL/GenBank/DDBJ databases">
        <authorList>
            <person name="Amaro Gonzalez C."/>
        </authorList>
    </citation>
    <scope>NUCLEOTIDE SEQUENCE</scope>
</reference>
<name>A0A0E9XEJ3_ANGAN</name>
<organism evidence="1">
    <name type="scientific">Anguilla anguilla</name>
    <name type="common">European freshwater eel</name>
    <name type="synonym">Muraena anguilla</name>
    <dbReference type="NCBI Taxonomy" id="7936"/>
    <lineage>
        <taxon>Eukaryota</taxon>
        <taxon>Metazoa</taxon>
        <taxon>Chordata</taxon>
        <taxon>Craniata</taxon>
        <taxon>Vertebrata</taxon>
        <taxon>Euteleostomi</taxon>
        <taxon>Actinopterygii</taxon>
        <taxon>Neopterygii</taxon>
        <taxon>Teleostei</taxon>
        <taxon>Anguilliformes</taxon>
        <taxon>Anguillidae</taxon>
        <taxon>Anguilla</taxon>
    </lineage>
</organism>
<sequence length="87" mass="9882">MSNKMCHTIRSYLSSKYTSKQCYSDVHYDHRSNNNKTTLHCLAKFTAAHDSLQCSGGTTSRRICKDLLIEAKNFCSHLGFALNSMKM</sequence>